<evidence type="ECO:0000256" key="10">
    <source>
        <dbReference type="ARBA" id="ARBA00023017"/>
    </source>
</evidence>
<dbReference type="Gene3D" id="6.10.140.1060">
    <property type="match status" value="1"/>
</dbReference>
<organism evidence="19 20">
    <name type="scientific">Stentor coeruleus</name>
    <dbReference type="NCBI Taxonomy" id="5963"/>
    <lineage>
        <taxon>Eukaryota</taxon>
        <taxon>Sar</taxon>
        <taxon>Alveolata</taxon>
        <taxon>Ciliophora</taxon>
        <taxon>Postciliodesmatophora</taxon>
        <taxon>Heterotrichea</taxon>
        <taxon>Heterotrichida</taxon>
        <taxon>Stentoridae</taxon>
        <taxon>Stentor</taxon>
    </lineage>
</organism>
<keyword evidence="14" id="KW-0206">Cytoskeleton</keyword>
<keyword evidence="15" id="KW-0966">Cell projection</keyword>
<comment type="caution">
    <text evidence="19">The sequence shown here is derived from an EMBL/GenBank/DDBJ whole genome shotgun (WGS) entry which is preliminary data.</text>
</comment>
<dbReference type="InterPro" id="IPR027417">
    <property type="entry name" value="P-loop_NTPase"/>
</dbReference>
<dbReference type="FunFam" id="3.40.50.300:FF:000362">
    <property type="entry name" value="Dynein, axonemal, heavy chain 6"/>
    <property type="match status" value="1"/>
</dbReference>
<dbReference type="Gene3D" id="1.20.1270.280">
    <property type="match status" value="1"/>
</dbReference>
<keyword evidence="20" id="KW-1185">Reference proteome</keyword>
<dbReference type="SMART" id="SM00382">
    <property type="entry name" value="AAA"/>
    <property type="match status" value="3"/>
</dbReference>
<dbReference type="FunFam" id="1.10.8.720:FF:000001">
    <property type="entry name" value="dynein heavy chain 7, axonemal"/>
    <property type="match status" value="1"/>
</dbReference>
<proteinExistence type="inferred from homology"/>
<evidence type="ECO:0000256" key="12">
    <source>
        <dbReference type="ARBA" id="ARBA00023069"/>
    </source>
</evidence>
<comment type="subcellular location">
    <subcellularLocation>
        <location evidence="1">Cell projection</location>
        <location evidence="1">Cilium</location>
        <location evidence="1">Flagellum</location>
    </subcellularLocation>
    <subcellularLocation>
        <location evidence="2">Cytoplasm</location>
        <location evidence="2">Cytoskeleton</location>
        <location evidence="2">Cilium axoneme</location>
    </subcellularLocation>
</comment>
<evidence type="ECO:0000256" key="2">
    <source>
        <dbReference type="ARBA" id="ARBA00004430"/>
    </source>
</evidence>
<dbReference type="EMBL" id="MPUH01000758">
    <property type="protein sequence ID" value="OMJ74343.1"/>
    <property type="molecule type" value="Genomic_DNA"/>
</dbReference>
<dbReference type="InterPro" id="IPR041228">
    <property type="entry name" value="Dynein_C"/>
</dbReference>
<dbReference type="Gene3D" id="3.40.50.300">
    <property type="entry name" value="P-loop containing nucleotide triphosphate hydrolases"/>
    <property type="match status" value="5"/>
</dbReference>
<dbReference type="InterPro" id="IPR043160">
    <property type="entry name" value="Dynein_C_barrel"/>
</dbReference>
<evidence type="ECO:0000313" key="20">
    <source>
        <dbReference type="Proteomes" id="UP000187209"/>
    </source>
</evidence>
<keyword evidence="10" id="KW-0243">Dynein</keyword>
<dbReference type="GO" id="GO:0005524">
    <property type="term" value="F:ATP binding"/>
    <property type="evidence" value="ECO:0007669"/>
    <property type="project" value="UniProtKB-KW"/>
</dbReference>
<dbReference type="InterPro" id="IPR025662">
    <property type="entry name" value="Sigma_54_int_dom_ATP-bd_1"/>
</dbReference>
<feature type="domain" description="AAA+ ATPase" evidence="18">
    <location>
        <begin position="1811"/>
        <end position="1947"/>
    </location>
</feature>
<dbReference type="InterPro" id="IPR003593">
    <property type="entry name" value="AAA+_ATPase"/>
</dbReference>
<keyword evidence="11 16" id="KW-0175">Coiled coil</keyword>
<dbReference type="Gene3D" id="1.10.8.710">
    <property type="match status" value="1"/>
</dbReference>
<feature type="domain" description="AAA+ ATPase" evidence="18">
    <location>
        <begin position="1532"/>
        <end position="1669"/>
    </location>
</feature>
<keyword evidence="4" id="KW-0963">Cytoplasm</keyword>
<sequence length="4190" mass="482098">MKPSVRSLSAANAKGNSFIKKSSINIVIDPQKTQDLRNRLVDRGISPMPLPSVKRPKISTSSLNRPKMPVVATYIEERSQEPSFIRQDIKSTEISMIKPRTRDERGPPEERGSISGFISVGKLRPSTANRKKSIRREQDSSFASLSRPVTSHQNIIPHKPSFSNNFSNDESVRAMKLLHKMQGSRKYIVPSSPMNNQTLFPEDFDESSRIIKIEPVEKLSEVDTFIKSIQEEKKELGFIYCLENQIHCPYDLKKIVSPQGHNEYYTVSKKGIALFIGGSPVEFTRLADWLVERKAYNQLKTISFFKKFRTWKTCVMWKRNVNRYRRNKRSKKLEEKLFWADRIYTELLLQHKAYCMDIERVRLMDLPSSPEGFTIEAFTALQRKRQYEIRGKLKEIGQTIRDNVNTHIFRIMEELRELIVSQRDNDKIKKTGQGASATAGRHMCALFEKLGFPENMSFEHRSLTRRECSRFLRFTYLADFLVLEALYRIYIWSCEELVDRISDLVKMFNSQEVKSKRLKHNNPLFVLHLSINPNKIPKSEEKFIDVYEYAPAPHGTSQPEDFYPPLHLVILPESGEDTNIIPNPEEIVGQKPIVPNILNLWLRITPQLDSLVESLIDIVSDGTSCMMVIERWSRHKEVQDFATALEDWDDKVAEVWEVIQEKNLDPRIWLNDHKLYNSLNEILQELLSKGYEQALSLLSPLHYYVHTYWENSTYSFDLYSSERLKNQPEVFSYSHHKFSQQVKKFNTVSNLINTELISINCTSVKEFLVQSPKKCLGYITNLLPELLRSRTVQIKDWFNTSIKMLPVKVSNVEEFVTQRNALNKINANLTDKKYFLDNISQLYNLTQHLEIQFPREDFDELGEVVQLMGILTNNIIFAESNNDKYVLIFRKDVNLMVPDYLNEVKSLGEKVNNEKYLLIESVAAFAIRELEDFSDRCRMLERRAEKINQYQRILELPISTFTDIEILREEVDNRVSLWRALRDWRKLQGDWIATPFAQINAKYIRERSEEFSKIVSRCENSLPSSSALRELKNMVFTFRETMPVVEAMRTPLEEAHWRRIKEIIGKDFEISSDFTLGDLMKMNVVNKQEEIQAIATMAAQEAQLKAQLEDVKILWQEQELPVQGYKDLADVYILGDLEEMLSILDDSCAKLSNIAGNRYVAVIRDDVNKWKDDLNTMQDIMEEWINCQKSWMYLQNIFASGDIKRHLHNESAMFDAVDKFFKNLMKKTSNRNQALRATVGVMGLLSELKRHNGTLDQVQKQLNKYLETKRRVFPRFYFLSDDELLQILANSQDIQKVQPHLKKCFDNIYALDFGSDPKSVDIYAMESQEGEKVGFAGKILKARGNVEEWLSNVQTAMVEILTKLMVIGKEDLENTERKEWVLKHPGQIIATNIQASWCNESEIAIESMSENPNALDEWFSVNSSQLHNLVELVRGALTPLQRKVIVALITTDVHSRDIVDMLKNEGVESVQDFLWQQQLRYYWEKEDIIIVRQINALLFYGYEYMGATSRLVITPLTDRCWITITSALNIKLGASPAGPAGTGKTESTKDLAKAIGMQCVVFNCSEQITYKMMGRLFSGLAQQGAWSCLDEFNRIDIEVLSVIAQQLLTIQNAMRENSAEFLFEDSVIPLKQSCGVFITMNPGYAGRTELPDNLKVCFRPVAMMIPDYAMIAEIMLFAEGFSEAKILSKKMVQLYKLASEQLSQQDHYDFGMRAVKSVLVMAGEVKRNSPTLSEDLVLIRAMRDSNIPKFISHDIPLFEALVKDLFPTINIGENSPGDLERQISDTILSLKLQKVKQFEKKVSQLFDTLTVRFGVMLVGPTGSGKSSCLKVLSISLSTLREKLSRDIRFQKVDMTIMNPKCISMGELYGEVNPLTQDWKEGLASSIMRNASSDKSEDRKWVVFDGPVDSLWIENMNTVLDDNMMLCLANGERIKLRAQMRILFEVQDLAVASPATVSRCGMVYLSQEDLGWKPYVQSWVQTNISEEQGEFRSAVVKMFEMAFPPMLKFKKSIQESVVTSEIQCAGNVCKFLEIFFDPASGHKLPEALEDKIKYFTALFVFAFIWGIGGAIKSNSREKFSDYSRSIFSSSIVLPIQDTLYDYYLLGKTFKHWTEKVPEFIYDPEKSYFSLVVPTIDTTTLEHILGLLYMKNKPVLITGETGVGKSVIISSFISKMNSEGEIEPVLMNFSAQTSSLRTQITIESKVERKSKGFYSAVGNKKLMIFIDDVSMPSVEIYGAQPPIELLRSFLDFRGFYDRHKLFWKKISNFMLLCACAPPGGGRNDMSARFMRHFNIIGLPEPSFKTLGKIFGSLLSGFLDSSFPDIVKKTSEAVVNSTIEIYFRIITTLKPTPTKFHYMFNLRDVSKVFQGILMASPKSLPNSDQMAKLWIHECCRVFHDRLINNEDTRWFTEQLSDMIMRQFRLSWTHQDIFEDKKILFSSVLNLNKEIHTYEEIADKKKLLKELYIKLDDYNTSSTKKMNLVFFDLAVEHILRITRTLKQPRGNMLLIGVGGSGKQTLTILSSHILSYSNYQIELTKNYSLDSFREDLKKMMEISGVEGRNLAFILTDTQISSESFLEDINSILNTGEVTSLFEKEDVDGIVNRLRPEVVGKMKLPDTTDVIYSTFVQRVRDRLHIVLCMSPVGETLRIRCRKFPSIVNCATLDWFSKWPEEALLSVSSQFIKDLLITEDLKKALSTMCMEIHTSVEEAAEVFYMELRRKMYTTPKSYLDLISFYISQLEKKKYQANLAKNRLENGLNNLRTTRETVNTLQNNLQKMAPELEIQKKKTEEYFKEVQKETKSAEILRETVEREKEIVNHQMMECKAKAEEAEEELAQAMPILERALKALDSINPKDIYEMKNYKSPPTAVKMVLESVCILLSEATDWPSVLHVISRMDFLDRLRNYNKDDIPKSILRKLKHYLTKPEYEPEQIGTKSQAAKSLCTWSLAMNQYSEAFEVVKPKKERVMQMQLKLEADVKKLKDKEEELQEVQDKVQNLKEECQATEDRMIRLEKDIDTTKIRLIRAELLLDLLGDEGVRWEESLQQLKKDIEVILGNVFLSAACVSYLGPFTGAYRKNLISKWLARCNELKIPCAEDFSLEKILATPVQIQDWNIAGLPTDSVSVVNGIIAVTSQRWPLMIDPQMQAHNWIKNMEKVNDIKILKMRNFEDNSDKSKKEAKEFIRLLEQCISNGKPILFEDLGESLDPTVDPVISKQYFKEPDGRILLRLGDSNINYDPSFRLYLTTKLPNPHYLPEVSIKVNIINFTVTFPGLEEQLLGDVVCIENNQVEKQKTQLITQMAADNKILKEIQDSILQLIGDSTGNILDDTKLIETMQKSKHTSRVISERMQEATQIEYNLNQVREKYRVIAIRGAILYFTVVEMSRIDPMYQYSLVYIKKLFNTSIENAEPSKDLEKRLSILIEAITRNIYSNICRGLFETHKYIFSFLIGTSIKRNAGIISSTSWGLLLRGAGLIQGKVPPNPNPMLISKNNWELIYSMEKQIPSLDGLCKSLTNDIDIWIKYSQSSDLYNSSLPGNWDMNFDDFTKLLIVRCLRTDKLLLAFIQYVKKSIGEFFTESPPATMDKLYADSDKQTPVIFVLSQGADPTISLMNFAHHMDWSDKVTIISLGQGQGPRAQEELNQAKKSGRWLVLQNCHLAKSWMPQLEKLVQELQEDTFILGTFRLFLTSMPTDYFPVSVLQNGLKMTTEPPRGIKANLKSIYSEINEDLLNESSKPGAWKKLLFALTFFHATVQERRKFGPLGFNIKYEFNNSDLDTSKKFLKKFLEENEDVPWEALIYLTGHINYGGRVTDEWDRSCLLCTLKKFYNPDIFEDSYMFSESGIYYAPSEGKLDIYKAYIDKLPFNDLPEIFGLHENANISYQTQESEKVLETILSIQPRESTTSGGKSGDELVGEFIQTVLSSIPEPLDPKTGLTDLFVKAEYDLMPSLTTVLLHEIERFNGLLKKMKSSMLDLQKAIKGEIVMSQELDDMYSAILKFQVPPNWKRVSYPSLKPLSSWVSDLKDRVSFMEEWLKKGNPSCYWLSGFFFPQSFITGTLQTYSRRTKTSIDRIKFSFNVLDQEKEEIQKGAFDGVYVYGLFLDGARWDRDLRLIEDQMPGELYCKMPAIHFLPTEDYETSQQDYQCPVYKTSVRAGVLSTTGHSTNFILAIDLPTEESPEHWTLRGAALLCQLND</sequence>
<dbReference type="InterPro" id="IPR041589">
    <property type="entry name" value="DNAH3_AAA_lid_1"/>
</dbReference>
<evidence type="ECO:0000256" key="7">
    <source>
        <dbReference type="ARBA" id="ARBA00022741"/>
    </source>
</evidence>
<dbReference type="OrthoDB" id="447173at2759"/>
<evidence type="ECO:0000256" key="17">
    <source>
        <dbReference type="SAM" id="MobiDB-lite"/>
    </source>
</evidence>
<evidence type="ECO:0000256" key="5">
    <source>
        <dbReference type="ARBA" id="ARBA00022701"/>
    </source>
</evidence>
<dbReference type="InterPro" id="IPR042219">
    <property type="entry name" value="AAA_lid_11_sf"/>
</dbReference>
<dbReference type="InterPro" id="IPR004273">
    <property type="entry name" value="Dynein_heavy_D6_P-loop"/>
</dbReference>
<dbReference type="Pfam" id="PF18198">
    <property type="entry name" value="AAA_lid_11"/>
    <property type="match status" value="1"/>
</dbReference>
<protein>
    <recommendedName>
        <fullName evidence="18">AAA+ ATPase domain-containing protein</fullName>
    </recommendedName>
</protein>
<dbReference type="InterPro" id="IPR024317">
    <property type="entry name" value="Dynein_heavy_chain_D4_dom"/>
</dbReference>
<dbReference type="Pfam" id="PF12780">
    <property type="entry name" value="AAA_8"/>
    <property type="match status" value="1"/>
</dbReference>
<dbReference type="FunFam" id="3.40.50.300:FF:000063">
    <property type="entry name" value="dynein heavy chain 6, axonemal"/>
    <property type="match status" value="1"/>
</dbReference>
<dbReference type="Pfam" id="PF17852">
    <property type="entry name" value="Dynein_AAA_lid"/>
    <property type="match status" value="1"/>
</dbReference>
<dbReference type="Gene3D" id="1.10.8.720">
    <property type="entry name" value="Region D6 of dynein motor"/>
    <property type="match status" value="1"/>
</dbReference>
<dbReference type="FunFam" id="1.10.8.1220:FF:000001">
    <property type="entry name" value="Dynein axonemal heavy chain 5"/>
    <property type="match status" value="1"/>
</dbReference>
<dbReference type="GO" id="GO:0051959">
    <property type="term" value="F:dynein light intermediate chain binding"/>
    <property type="evidence" value="ECO:0007669"/>
    <property type="project" value="InterPro"/>
</dbReference>
<keyword evidence="9" id="KW-0282">Flagellum</keyword>
<dbReference type="GO" id="GO:0008569">
    <property type="term" value="F:minus-end-directed microtubule motor activity"/>
    <property type="evidence" value="ECO:0007669"/>
    <property type="project" value="InterPro"/>
</dbReference>
<feature type="coiled-coil region" evidence="16">
    <location>
        <begin position="2962"/>
        <end position="3020"/>
    </location>
</feature>
<dbReference type="InterPro" id="IPR035706">
    <property type="entry name" value="AAA_9"/>
</dbReference>
<dbReference type="Pfam" id="PF18199">
    <property type="entry name" value="Dynein_C"/>
    <property type="match status" value="1"/>
</dbReference>
<evidence type="ECO:0000256" key="9">
    <source>
        <dbReference type="ARBA" id="ARBA00022846"/>
    </source>
</evidence>
<reference evidence="19 20" key="1">
    <citation type="submission" date="2016-11" db="EMBL/GenBank/DDBJ databases">
        <title>The macronuclear genome of Stentor coeruleus: a giant cell with tiny introns.</title>
        <authorList>
            <person name="Slabodnick M."/>
            <person name="Ruby J.G."/>
            <person name="Reiff S.B."/>
            <person name="Swart E.C."/>
            <person name="Gosai S."/>
            <person name="Prabakaran S."/>
            <person name="Witkowska E."/>
            <person name="Larue G.E."/>
            <person name="Fisher S."/>
            <person name="Freeman R.M."/>
            <person name="Gunawardena J."/>
            <person name="Chu W."/>
            <person name="Stover N.A."/>
            <person name="Gregory B.D."/>
            <person name="Nowacki M."/>
            <person name="Derisi J."/>
            <person name="Roy S.W."/>
            <person name="Marshall W.F."/>
            <person name="Sood P."/>
        </authorList>
    </citation>
    <scope>NUCLEOTIDE SEQUENCE [LARGE SCALE GENOMIC DNA]</scope>
    <source>
        <strain evidence="19">WM001</strain>
    </source>
</reference>
<name>A0A1R2BC19_9CILI</name>
<evidence type="ECO:0000256" key="8">
    <source>
        <dbReference type="ARBA" id="ARBA00022840"/>
    </source>
</evidence>
<keyword evidence="8" id="KW-0067">ATP-binding</keyword>
<dbReference type="Pfam" id="PF12774">
    <property type="entry name" value="AAA_6"/>
    <property type="match status" value="1"/>
</dbReference>
<evidence type="ECO:0000256" key="3">
    <source>
        <dbReference type="ARBA" id="ARBA00008887"/>
    </source>
</evidence>
<evidence type="ECO:0000256" key="16">
    <source>
        <dbReference type="SAM" id="Coils"/>
    </source>
</evidence>
<dbReference type="Pfam" id="PF12775">
    <property type="entry name" value="AAA_7"/>
    <property type="match status" value="1"/>
</dbReference>
<dbReference type="Pfam" id="PF03028">
    <property type="entry name" value="Dynein_heavy"/>
    <property type="match status" value="1"/>
</dbReference>
<evidence type="ECO:0000256" key="15">
    <source>
        <dbReference type="ARBA" id="ARBA00023273"/>
    </source>
</evidence>
<dbReference type="InterPro" id="IPR043157">
    <property type="entry name" value="Dynein_AAA1S"/>
</dbReference>
<dbReference type="GO" id="GO:0031514">
    <property type="term" value="C:motile cilium"/>
    <property type="evidence" value="ECO:0007669"/>
    <property type="project" value="UniProtKB-SubCell"/>
</dbReference>
<evidence type="ECO:0000259" key="18">
    <source>
        <dbReference type="SMART" id="SM00382"/>
    </source>
</evidence>
<keyword evidence="6" id="KW-0677">Repeat</keyword>
<dbReference type="FunFam" id="1.20.140.100:FF:000001">
    <property type="entry name" value="dynein heavy chain 17, axonemal"/>
    <property type="match status" value="1"/>
</dbReference>
<dbReference type="Gene3D" id="3.10.490.20">
    <property type="match status" value="1"/>
</dbReference>
<keyword evidence="5" id="KW-0493">Microtubule</keyword>
<dbReference type="InterPro" id="IPR035699">
    <property type="entry name" value="AAA_6"/>
</dbReference>
<dbReference type="InterPro" id="IPR042228">
    <property type="entry name" value="Dynein_linker_3"/>
</dbReference>
<dbReference type="InterPro" id="IPR042222">
    <property type="entry name" value="Dynein_2_N"/>
</dbReference>
<evidence type="ECO:0000256" key="1">
    <source>
        <dbReference type="ARBA" id="ARBA00004230"/>
    </source>
</evidence>
<keyword evidence="7" id="KW-0547">Nucleotide-binding</keyword>
<dbReference type="Pfam" id="PF17857">
    <property type="entry name" value="AAA_lid_1"/>
    <property type="match status" value="1"/>
</dbReference>
<evidence type="ECO:0000256" key="6">
    <source>
        <dbReference type="ARBA" id="ARBA00022737"/>
    </source>
</evidence>
<dbReference type="GO" id="GO:0005874">
    <property type="term" value="C:microtubule"/>
    <property type="evidence" value="ECO:0007669"/>
    <property type="project" value="UniProtKB-KW"/>
</dbReference>
<dbReference type="PANTHER" id="PTHR22878">
    <property type="entry name" value="DYNEIN HEAVY CHAIN 6, AXONEMAL-LIKE-RELATED"/>
    <property type="match status" value="1"/>
</dbReference>
<dbReference type="PANTHER" id="PTHR22878:SF68">
    <property type="entry name" value="DYNEIN HEAVY CHAIN 6, AXONEMAL-LIKE"/>
    <property type="match status" value="1"/>
</dbReference>
<gene>
    <name evidence="19" type="ORF">SteCoe_26764</name>
</gene>
<dbReference type="FunFam" id="1.20.920.20:FF:000001">
    <property type="entry name" value="dynein heavy chain 2, axonemal"/>
    <property type="match status" value="1"/>
</dbReference>
<keyword evidence="13" id="KW-0505">Motor protein</keyword>
<dbReference type="Pfam" id="PF12777">
    <property type="entry name" value="MT"/>
    <property type="match status" value="1"/>
</dbReference>
<dbReference type="GO" id="GO:0007018">
    <property type="term" value="P:microtubule-based movement"/>
    <property type="evidence" value="ECO:0007669"/>
    <property type="project" value="InterPro"/>
</dbReference>
<dbReference type="InterPro" id="IPR013602">
    <property type="entry name" value="Dynein_heavy_linker"/>
</dbReference>
<feature type="region of interest" description="Disordered" evidence="17">
    <location>
        <begin position="99"/>
        <end position="163"/>
    </location>
</feature>
<evidence type="ECO:0000256" key="11">
    <source>
        <dbReference type="ARBA" id="ARBA00023054"/>
    </source>
</evidence>
<comment type="similarity">
    <text evidence="3">Belongs to the dynein heavy chain family.</text>
</comment>
<dbReference type="Gene3D" id="1.20.140.100">
    <property type="entry name" value="Dynein heavy chain, N-terminal domain 2"/>
    <property type="match status" value="1"/>
</dbReference>
<dbReference type="Gene3D" id="1.10.8.1220">
    <property type="match status" value="1"/>
</dbReference>
<dbReference type="FunFam" id="1.20.920.30:FF:000005">
    <property type="entry name" value="Dynein, axonemal, heavy chain 2"/>
    <property type="match status" value="1"/>
</dbReference>
<feature type="coiled-coil region" evidence="16">
    <location>
        <begin position="2752"/>
        <end position="2832"/>
    </location>
</feature>
<dbReference type="FunFam" id="3.40.50.300:FF:002141">
    <property type="entry name" value="Dynein heavy chain"/>
    <property type="match status" value="1"/>
</dbReference>
<feature type="domain" description="AAA+ ATPase" evidence="18">
    <location>
        <begin position="2149"/>
        <end position="2298"/>
    </location>
</feature>
<accession>A0A1R2BC19</accession>
<dbReference type="Pfam" id="PF12781">
    <property type="entry name" value="AAA_9"/>
    <property type="match status" value="1"/>
</dbReference>
<feature type="compositionally biased region" description="Polar residues" evidence="17">
    <location>
        <begin position="140"/>
        <end position="154"/>
    </location>
</feature>
<dbReference type="Gene3D" id="1.20.920.30">
    <property type="match status" value="1"/>
</dbReference>
<dbReference type="Gene3D" id="1.10.472.130">
    <property type="match status" value="1"/>
</dbReference>
<dbReference type="FunFam" id="3.10.490.20:FF:000005">
    <property type="entry name" value="Dynein axonemal heavy chain 6"/>
    <property type="match status" value="1"/>
</dbReference>
<dbReference type="InterPro" id="IPR041466">
    <property type="entry name" value="Dynein_AAA5_ext"/>
</dbReference>
<feature type="compositionally biased region" description="Basic and acidic residues" evidence="17">
    <location>
        <begin position="100"/>
        <end position="112"/>
    </location>
</feature>
<dbReference type="Proteomes" id="UP000187209">
    <property type="component" value="Unassembled WGS sequence"/>
</dbReference>
<dbReference type="GO" id="GO:0030286">
    <property type="term" value="C:dynein complex"/>
    <property type="evidence" value="ECO:0007669"/>
    <property type="project" value="UniProtKB-KW"/>
</dbReference>
<dbReference type="FunFam" id="1.10.8.710:FF:000004">
    <property type="entry name" value="Dynein axonemal heavy chain 6"/>
    <property type="match status" value="1"/>
</dbReference>
<keyword evidence="12" id="KW-0969">Cilium</keyword>
<dbReference type="InterPro" id="IPR041658">
    <property type="entry name" value="AAA_lid_11"/>
</dbReference>
<dbReference type="GO" id="GO:0045505">
    <property type="term" value="F:dynein intermediate chain binding"/>
    <property type="evidence" value="ECO:0007669"/>
    <property type="project" value="InterPro"/>
</dbReference>
<evidence type="ECO:0000256" key="13">
    <source>
        <dbReference type="ARBA" id="ARBA00023175"/>
    </source>
</evidence>
<dbReference type="FunFam" id="3.20.180.20:FF:000003">
    <property type="entry name" value="Dynein heavy chain 12, axonemal"/>
    <property type="match status" value="1"/>
</dbReference>
<dbReference type="SUPFAM" id="SSF52540">
    <property type="entry name" value="P-loop containing nucleoside triphosphate hydrolases"/>
    <property type="match status" value="4"/>
</dbReference>
<evidence type="ECO:0000313" key="19">
    <source>
        <dbReference type="EMBL" id="OMJ74343.1"/>
    </source>
</evidence>
<evidence type="ECO:0000256" key="14">
    <source>
        <dbReference type="ARBA" id="ARBA00023212"/>
    </source>
</evidence>
<dbReference type="Gene3D" id="1.10.287.2620">
    <property type="match status" value="1"/>
</dbReference>
<dbReference type="Gene3D" id="1.20.920.20">
    <property type="match status" value="1"/>
</dbReference>
<dbReference type="Gene3D" id="1.20.58.1120">
    <property type="match status" value="1"/>
</dbReference>
<dbReference type="FunFam" id="3.40.50.300:FF:000049">
    <property type="entry name" value="Dynein, axonemal, heavy chain 5"/>
    <property type="match status" value="1"/>
</dbReference>
<dbReference type="FunFam" id="1.20.58.1120:FF:000001">
    <property type="entry name" value="dynein heavy chain 2, axonemal"/>
    <property type="match status" value="1"/>
</dbReference>
<evidence type="ECO:0000256" key="4">
    <source>
        <dbReference type="ARBA" id="ARBA00022490"/>
    </source>
</evidence>
<dbReference type="Gene3D" id="3.20.180.20">
    <property type="entry name" value="Dynein heavy chain, N-terminal domain 2"/>
    <property type="match status" value="1"/>
</dbReference>
<dbReference type="GO" id="GO:0005930">
    <property type="term" value="C:axoneme"/>
    <property type="evidence" value="ECO:0007669"/>
    <property type="project" value="UniProtKB-SubCell"/>
</dbReference>
<dbReference type="InterPro" id="IPR026983">
    <property type="entry name" value="DHC"/>
</dbReference>
<dbReference type="InterPro" id="IPR024743">
    <property type="entry name" value="Dynein_HC_stalk"/>
</dbReference>
<dbReference type="PROSITE" id="PS00675">
    <property type="entry name" value="SIGMA54_INTERACT_1"/>
    <property type="match status" value="1"/>
</dbReference>
<dbReference type="Pfam" id="PF08393">
    <property type="entry name" value="DHC_N2"/>
    <property type="match status" value="1"/>
</dbReference>